<accession>A0ABN7AAZ6</accession>
<protein>
    <submittedName>
        <fullName evidence="1">Uncharacterized protein</fullName>
    </submittedName>
</protein>
<sequence>MWQGVVVKGGMVVGRSMPCQDKSIKAISLIVQALPPPSPGSSATADLTTPSPGADSIHWFTWALNAACT</sequence>
<name>A0ABN7AAZ6_9HEMI</name>
<gene>
    <name evidence="1" type="ORF">NTJ_02306</name>
</gene>
<dbReference type="EMBL" id="AP028909">
    <property type="protein sequence ID" value="BES89499.1"/>
    <property type="molecule type" value="Genomic_DNA"/>
</dbReference>
<organism evidence="1 2">
    <name type="scientific">Nesidiocoris tenuis</name>
    <dbReference type="NCBI Taxonomy" id="355587"/>
    <lineage>
        <taxon>Eukaryota</taxon>
        <taxon>Metazoa</taxon>
        <taxon>Ecdysozoa</taxon>
        <taxon>Arthropoda</taxon>
        <taxon>Hexapoda</taxon>
        <taxon>Insecta</taxon>
        <taxon>Pterygota</taxon>
        <taxon>Neoptera</taxon>
        <taxon>Paraneoptera</taxon>
        <taxon>Hemiptera</taxon>
        <taxon>Heteroptera</taxon>
        <taxon>Panheteroptera</taxon>
        <taxon>Cimicomorpha</taxon>
        <taxon>Miridae</taxon>
        <taxon>Dicyphina</taxon>
        <taxon>Nesidiocoris</taxon>
    </lineage>
</organism>
<evidence type="ECO:0000313" key="2">
    <source>
        <dbReference type="Proteomes" id="UP001307889"/>
    </source>
</evidence>
<keyword evidence="2" id="KW-1185">Reference proteome</keyword>
<dbReference type="Proteomes" id="UP001307889">
    <property type="component" value="Chromosome 1"/>
</dbReference>
<reference evidence="1 2" key="1">
    <citation type="submission" date="2023-09" db="EMBL/GenBank/DDBJ databases">
        <title>Nesidiocoris tenuis whole genome shotgun sequence.</title>
        <authorList>
            <person name="Shibata T."/>
            <person name="Shimoda M."/>
            <person name="Kobayashi T."/>
            <person name="Uehara T."/>
        </authorList>
    </citation>
    <scope>NUCLEOTIDE SEQUENCE [LARGE SCALE GENOMIC DNA]</scope>
    <source>
        <strain evidence="1 2">Japan</strain>
    </source>
</reference>
<proteinExistence type="predicted"/>
<evidence type="ECO:0000313" key="1">
    <source>
        <dbReference type="EMBL" id="BES89499.1"/>
    </source>
</evidence>